<evidence type="ECO:0000313" key="3">
    <source>
        <dbReference type="Proteomes" id="UP000683360"/>
    </source>
</evidence>
<dbReference type="Proteomes" id="UP000683360">
    <property type="component" value="Unassembled WGS sequence"/>
</dbReference>
<dbReference type="PANTHER" id="PTHR35538:SF6">
    <property type="entry name" value="EF-HAND DOMAIN-CONTAINING PROTEIN"/>
    <property type="match status" value="1"/>
</dbReference>
<name>A0A8S3V9X7_MYTED</name>
<dbReference type="AlphaFoldDB" id="A0A8S3V9X7"/>
<dbReference type="OrthoDB" id="2121618at2759"/>
<proteinExistence type="predicted"/>
<feature type="compositionally biased region" description="Basic and acidic residues" evidence="1">
    <location>
        <begin position="284"/>
        <end position="314"/>
    </location>
</feature>
<feature type="compositionally biased region" description="Basic and acidic residues" evidence="1">
    <location>
        <begin position="237"/>
        <end position="249"/>
    </location>
</feature>
<feature type="compositionally biased region" description="Polar residues" evidence="1">
    <location>
        <begin position="492"/>
        <end position="503"/>
    </location>
</feature>
<organism evidence="2 3">
    <name type="scientific">Mytilus edulis</name>
    <name type="common">Blue mussel</name>
    <dbReference type="NCBI Taxonomy" id="6550"/>
    <lineage>
        <taxon>Eukaryota</taxon>
        <taxon>Metazoa</taxon>
        <taxon>Spiralia</taxon>
        <taxon>Lophotrochozoa</taxon>
        <taxon>Mollusca</taxon>
        <taxon>Bivalvia</taxon>
        <taxon>Autobranchia</taxon>
        <taxon>Pteriomorphia</taxon>
        <taxon>Mytilida</taxon>
        <taxon>Mytiloidea</taxon>
        <taxon>Mytilidae</taxon>
        <taxon>Mytilinae</taxon>
        <taxon>Mytilus</taxon>
    </lineage>
</organism>
<evidence type="ECO:0000256" key="1">
    <source>
        <dbReference type="SAM" id="MobiDB-lite"/>
    </source>
</evidence>
<dbReference type="EMBL" id="CAJPWZ010003202">
    <property type="protein sequence ID" value="CAG2253999.1"/>
    <property type="molecule type" value="Genomic_DNA"/>
</dbReference>
<feature type="compositionally biased region" description="Low complexity" evidence="1">
    <location>
        <begin position="324"/>
        <end position="334"/>
    </location>
</feature>
<feature type="compositionally biased region" description="Basic and acidic residues" evidence="1">
    <location>
        <begin position="428"/>
        <end position="443"/>
    </location>
</feature>
<feature type="compositionally biased region" description="Basic and acidic residues" evidence="1">
    <location>
        <begin position="456"/>
        <end position="465"/>
    </location>
</feature>
<feature type="compositionally biased region" description="Acidic residues" evidence="1">
    <location>
        <begin position="551"/>
        <end position="562"/>
    </location>
</feature>
<sequence>MAFISAPTLCEITYDISEEEKRYTPFRYQCRSAPGTRTNVQSPSGYSEVTNYSLPTGLTVTYYEYLRSLYDSRIHSANKKAYRHSSAHPSSGSHVGTSISGNTTDGSRRTGRPKTALPYVSPTLPTVPQSPGREAWEDGHSQDDKLVWSDALNKWLPENQLNSRPYVSFVGTAPTVEKLYTNLREQKHEGPDGACCDRYDDHMKSYEQKAKHGMAPKQLHPENSFINRLMALRKKEALRKKAQEQLEQRRQRKAHSSPLHSSINERRQKVRFQMPRSTKVSPRSPRDSAVKEDQDFNKQWDDEANMEDVKKEEEITPVETDVKGSSSSETDGDQSSKVVIVPIPVEAIKPPQVQIMQESEIIEEEDEDEEQEGEVKKEIDDKTPPTKLPMMPHSKAGKTLTSQHAVKPKGVRWLDQVNEQKKIKKAPKKEAEVKPKEPKEVKPSRSKIKVPKVKTKSKDHVKEEKDDLEETGTLISEDTTHSLATIEDTKTGPLSLTVSADTTPQREDSPSPQAKRRTVVKKVFVPKVKPKVERESTPTPELEEEKSLTPELEEPEVEETPIVEEPALPVVELDEPPLPDPSLYKCKDSKSSTKNKSILKPILKLEQKLKKQRQFKRDTSYEEELRRQEEAERRRQKQMEMLEKMKNRNKRTGGEAEAEEEARNFDNYGFLAKYCIFNKLTLDAYRRTFDSVDEERKGWIKGVDVMIGLRGINQKISYEEEEYLYRVCTNICDC</sequence>
<dbReference type="PANTHER" id="PTHR35538">
    <property type="entry name" value="LIG_CHAN-GLU_BD DOMAIN-CONTAINING PROTEIN"/>
    <property type="match status" value="1"/>
</dbReference>
<gene>
    <name evidence="2" type="ORF">MEDL_65511</name>
</gene>
<feature type="region of interest" description="Disordered" evidence="1">
    <location>
        <begin position="350"/>
        <end position="592"/>
    </location>
</feature>
<feature type="compositionally biased region" description="Basic and acidic residues" evidence="1">
    <location>
        <begin position="373"/>
        <end position="384"/>
    </location>
</feature>
<feature type="region of interest" description="Disordered" evidence="1">
    <location>
        <begin position="81"/>
        <end position="141"/>
    </location>
</feature>
<feature type="compositionally biased region" description="Polar residues" evidence="1">
    <location>
        <begin position="87"/>
        <end position="105"/>
    </location>
</feature>
<protein>
    <submittedName>
        <fullName evidence="2">Uncharacterized protein</fullName>
    </submittedName>
</protein>
<comment type="caution">
    <text evidence="2">The sequence shown here is derived from an EMBL/GenBank/DDBJ whole genome shotgun (WGS) entry which is preliminary data.</text>
</comment>
<feature type="compositionally biased region" description="Polar residues" evidence="1">
    <location>
        <begin position="473"/>
        <end position="483"/>
    </location>
</feature>
<feature type="compositionally biased region" description="Acidic residues" evidence="1">
    <location>
        <begin position="360"/>
        <end position="372"/>
    </location>
</feature>
<feature type="compositionally biased region" description="Basic residues" evidence="1">
    <location>
        <begin position="444"/>
        <end position="455"/>
    </location>
</feature>
<accession>A0A8S3V9X7</accession>
<feature type="region of interest" description="Disordered" evidence="1">
    <location>
        <begin position="611"/>
        <end position="636"/>
    </location>
</feature>
<reference evidence="2" key="1">
    <citation type="submission" date="2021-03" db="EMBL/GenBank/DDBJ databases">
        <authorList>
            <person name="Bekaert M."/>
        </authorList>
    </citation>
    <scope>NUCLEOTIDE SEQUENCE</scope>
</reference>
<keyword evidence="3" id="KW-1185">Reference proteome</keyword>
<evidence type="ECO:0000313" key="2">
    <source>
        <dbReference type="EMBL" id="CAG2253999.1"/>
    </source>
</evidence>
<feature type="region of interest" description="Disordered" evidence="1">
    <location>
        <begin position="237"/>
        <end position="334"/>
    </location>
</feature>